<keyword evidence="2" id="KW-1185">Reference proteome</keyword>
<evidence type="ECO:0000313" key="1">
    <source>
        <dbReference type="EMBL" id="CAL5978608.1"/>
    </source>
</evidence>
<organism evidence="1 2">
    <name type="scientific">Hexamita inflata</name>
    <dbReference type="NCBI Taxonomy" id="28002"/>
    <lineage>
        <taxon>Eukaryota</taxon>
        <taxon>Metamonada</taxon>
        <taxon>Diplomonadida</taxon>
        <taxon>Hexamitidae</taxon>
        <taxon>Hexamitinae</taxon>
        <taxon>Hexamita</taxon>
    </lineage>
</organism>
<dbReference type="SUPFAM" id="SSF47473">
    <property type="entry name" value="EF-hand"/>
    <property type="match status" value="1"/>
</dbReference>
<dbReference type="EMBL" id="CAXDID020000009">
    <property type="protein sequence ID" value="CAL5978608.1"/>
    <property type="molecule type" value="Genomic_DNA"/>
</dbReference>
<comment type="caution">
    <text evidence="1">The sequence shown here is derived from an EMBL/GenBank/DDBJ whole genome shotgun (WGS) entry which is preliminary data.</text>
</comment>
<proteinExistence type="predicted"/>
<protein>
    <submittedName>
        <fullName evidence="1">EF-hand_domain pair</fullName>
    </submittedName>
</protein>
<dbReference type="Proteomes" id="UP001642409">
    <property type="component" value="Unassembled WGS sequence"/>
</dbReference>
<reference evidence="1 2" key="1">
    <citation type="submission" date="2024-07" db="EMBL/GenBank/DDBJ databases">
        <authorList>
            <person name="Akdeniz Z."/>
        </authorList>
    </citation>
    <scope>NUCLEOTIDE SEQUENCE [LARGE SCALE GENOMIC DNA]</scope>
</reference>
<name>A0ABP1GS85_9EUKA</name>
<sequence length="130" mass="15431">MNLNIEKYEEIFDELDEKSYGCIQIDHIHEVVNARFNKVIDKETIRQMIKITENQEGDFSLDQHNFVNSYIFVNMQIAKVKNLFYFTKLTQNILVAQINMVFSKLQRNQNGIQCKIKFLLLLILWSPSQL</sequence>
<dbReference type="InterPro" id="IPR011992">
    <property type="entry name" value="EF-hand-dom_pair"/>
</dbReference>
<accession>A0ABP1GS85</accession>
<gene>
    <name evidence="1" type="ORF">HINF_LOCUS4866</name>
</gene>
<evidence type="ECO:0000313" key="2">
    <source>
        <dbReference type="Proteomes" id="UP001642409"/>
    </source>
</evidence>